<protein>
    <submittedName>
        <fullName evidence="1">Uncharacterized protein</fullName>
    </submittedName>
</protein>
<evidence type="ECO:0000313" key="1">
    <source>
        <dbReference type="EMBL" id="TFK18559.1"/>
    </source>
</evidence>
<name>A0A5C3KEK5_COPMA</name>
<dbReference type="Proteomes" id="UP000307440">
    <property type="component" value="Unassembled WGS sequence"/>
</dbReference>
<dbReference type="AlphaFoldDB" id="A0A5C3KEK5"/>
<gene>
    <name evidence="1" type="ORF">FA15DRAFT_660589</name>
</gene>
<dbReference type="STRING" id="230819.A0A5C3KEK5"/>
<keyword evidence="2" id="KW-1185">Reference proteome</keyword>
<proteinExistence type="predicted"/>
<sequence length="270" mass="31163">MLGEWGEMLGHGWILHMVVNISLMDTSENIVQSSMTLVRPSTCVEEWWSVVRSFWCLLEPREITLFSVCNSTARSIVLDYVRRAWSVDTFLQLWFDKPRLFRYRLGLSGGVISGSQVLRFMDRELPYPGSDLDILVRIGGAVELHECLVLFGYKRRGKRGDDDRDRYGCISRIFRKAAKAENRIKPEKNGILEVINYSKLRPNSVNQETLKVQMIVVAQPPIQHIMLTYHSRFDSTHHNSTCFRPPRFSIVKGLYATVQYQLSEKECQAG</sequence>
<dbReference type="EMBL" id="ML210392">
    <property type="protein sequence ID" value="TFK18559.1"/>
    <property type="molecule type" value="Genomic_DNA"/>
</dbReference>
<evidence type="ECO:0000313" key="2">
    <source>
        <dbReference type="Proteomes" id="UP000307440"/>
    </source>
</evidence>
<organism evidence="1 2">
    <name type="scientific">Coprinopsis marcescibilis</name>
    <name type="common">Agaric fungus</name>
    <name type="synonym">Psathyrella marcescibilis</name>
    <dbReference type="NCBI Taxonomy" id="230819"/>
    <lineage>
        <taxon>Eukaryota</taxon>
        <taxon>Fungi</taxon>
        <taxon>Dikarya</taxon>
        <taxon>Basidiomycota</taxon>
        <taxon>Agaricomycotina</taxon>
        <taxon>Agaricomycetes</taxon>
        <taxon>Agaricomycetidae</taxon>
        <taxon>Agaricales</taxon>
        <taxon>Agaricineae</taxon>
        <taxon>Psathyrellaceae</taxon>
        <taxon>Coprinopsis</taxon>
    </lineage>
</organism>
<reference evidence="1 2" key="1">
    <citation type="journal article" date="2019" name="Nat. Ecol. Evol.">
        <title>Megaphylogeny resolves global patterns of mushroom evolution.</title>
        <authorList>
            <person name="Varga T."/>
            <person name="Krizsan K."/>
            <person name="Foldi C."/>
            <person name="Dima B."/>
            <person name="Sanchez-Garcia M."/>
            <person name="Sanchez-Ramirez S."/>
            <person name="Szollosi G.J."/>
            <person name="Szarkandi J.G."/>
            <person name="Papp V."/>
            <person name="Albert L."/>
            <person name="Andreopoulos W."/>
            <person name="Angelini C."/>
            <person name="Antonin V."/>
            <person name="Barry K.W."/>
            <person name="Bougher N.L."/>
            <person name="Buchanan P."/>
            <person name="Buyck B."/>
            <person name="Bense V."/>
            <person name="Catcheside P."/>
            <person name="Chovatia M."/>
            <person name="Cooper J."/>
            <person name="Damon W."/>
            <person name="Desjardin D."/>
            <person name="Finy P."/>
            <person name="Geml J."/>
            <person name="Haridas S."/>
            <person name="Hughes K."/>
            <person name="Justo A."/>
            <person name="Karasinski D."/>
            <person name="Kautmanova I."/>
            <person name="Kiss B."/>
            <person name="Kocsube S."/>
            <person name="Kotiranta H."/>
            <person name="LaButti K.M."/>
            <person name="Lechner B.E."/>
            <person name="Liimatainen K."/>
            <person name="Lipzen A."/>
            <person name="Lukacs Z."/>
            <person name="Mihaltcheva S."/>
            <person name="Morgado L.N."/>
            <person name="Niskanen T."/>
            <person name="Noordeloos M.E."/>
            <person name="Ohm R.A."/>
            <person name="Ortiz-Santana B."/>
            <person name="Ovrebo C."/>
            <person name="Racz N."/>
            <person name="Riley R."/>
            <person name="Savchenko A."/>
            <person name="Shiryaev A."/>
            <person name="Soop K."/>
            <person name="Spirin V."/>
            <person name="Szebenyi C."/>
            <person name="Tomsovsky M."/>
            <person name="Tulloss R.E."/>
            <person name="Uehling J."/>
            <person name="Grigoriev I.V."/>
            <person name="Vagvolgyi C."/>
            <person name="Papp T."/>
            <person name="Martin F.M."/>
            <person name="Miettinen O."/>
            <person name="Hibbett D.S."/>
            <person name="Nagy L.G."/>
        </authorList>
    </citation>
    <scope>NUCLEOTIDE SEQUENCE [LARGE SCALE GENOMIC DNA]</scope>
    <source>
        <strain evidence="1 2">CBS 121175</strain>
    </source>
</reference>
<accession>A0A5C3KEK5</accession>
<dbReference type="OrthoDB" id="3041043at2759"/>